<evidence type="ECO:0000313" key="3">
    <source>
        <dbReference type="Proteomes" id="UP000509684"/>
    </source>
</evidence>
<evidence type="ECO:0000256" key="1">
    <source>
        <dbReference type="SAM" id="MobiDB-lite"/>
    </source>
</evidence>
<dbReference type="KEGG" id="acog:HWD57_11705"/>
<name>A0A7D5NA55_9PROT</name>
<organism evidence="2 3">
    <name type="scientific">Candidatus Accumulibacter cognatus</name>
    <dbReference type="NCBI Taxonomy" id="2954383"/>
    <lineage>
        <taxon>Bacteria</taxon>
        <taxon>Pseudomonadati</taxon>
        <taxon>Pseudomonadota</taxon>
        <taxon>Betaproteobacteria</taxon>
        <taxon>Candidatus Accumulibacter</taxon>
    </lineage>
</organism>
<dbReference type="AlphaFoldDB" id="A0A7D5NA55"/>
<dbReference type="EMBL" id="CP058708">
    <property type="protein sequence ID" value="QLH50375.1"/>
    <property type="molecule type" value="Genomic_DNA"/>
</dbReference>
<accession>A0A7D5NA55</accession>
<reference evidence="2 3" key="1">
    <citation type="journal article" date="2019" name="Microbiome">
        <title>Annotated bacterial chromosomes from frame-shift-corrected long-read metagenomic data.</title>
        <authorList>
            <person name="Arumugam K."/>
            <person name="Bagci C."/>
            <person name="Bessarab I."/>
            <person name="Beier S."/>
            <person name="Buchfink B."/>
            <person name="Gorska A."/>
            <person name="Qiu G."/>
            <person name="Huson D.H."/>
            <person name="Williams R.B.H."/>
        </authorList>
    </citation>
    <scope>NUCLEOTIDE SEQUENCE [LARGE SCALE GENOMIC DNA]</scope>
    <source>
        <strain evidence="2">SSA1</strain>
    </source>
</reference>
<proteinExistence type="predicted"/>
<dbReference type="RefSeq" id="WP_034946840.1">
    <property type="nucleotide sequence ID" value="NZ_JDST02000024.1"/>
</dbReference>
<feature type="region of interest" description="Disordered" evidence="1">
    <location>
        <begin position="48"/>
        <end position="76"/>
    </location>
</feature>
<dbReference type="Proteomes" id="UP000509684">
    <property type="component" value="Chromosome"/>
</dbReference>
<protein>
    <submittedName>
        <fullName evidence="2">Uncharacterized protein</fullName>
    </submittedName>
</protein>
<gene>
    <name evidence="2" type="ORF">HWD57_11705</name>
</gene>
<evidence type="ECO:0000313" key="2">
    <source>
        <dbReference type="EMBL" id="QLH50375.1"/>
    </source>
</evidence>
<sequence length="76" mass="8600">MTMILATCRKSNRHHQFCGQTILAKALEASTTWPCRLVEQSDKEYQESEGHLLSTSIEGRRVNDNALRTPPSARLD</sequence>